<evidence type="ECO:0000259" key="2">
    <source>
        <dbReference type="PROSITE" id="PS50937"/>
    </source>
</evidence>
<dbReference type="SUPFAM" id="SSF46955">
    <property type="entry name" value="Putative DNA-binding domain"/>
    <property type="match status" value="1"/>
</dbReference>
<proteinExistence type="predicted"/>
<dbReference type="Gene3D" id="1.10.1660.10">
    <property type="match status" value="1"/>
</dbReference>
<dbReference type="InterPro" id="IPR047057">
    <property type="entry name" value="MerR_fam"/>
</dbReference>
<comment type="caution">
    <text evidence="3">The sequence shown here is derived from an EMBL/GenBank/DDBJ whole genome shotgun (WGS) entry which is preliminary data.</text>
</comment>
<dbReference type="Pfam" id="PF13411">
    <property type="entry name" value="MerR_1"/>
    <property type="match status" value="1"/>
</dbReference>
<protein>
    <submittedName>
        <fullName evidence="3">MerR family transcriptional regulator</fullName>
    </submittedName>
</protein>
<keyword evidence="4" id="KW-1185">Reference proteome</keyword>
<gene>
    <name evidence="3" type="ORF">GCM10009801_03050</name>
</gene>
<feature type="domain" description="HTH merR-type" evidence="2">
    <location>
        <begin position="1"/>
        <end position="68"/>
    </location>
</feature>
<dbReference type="Proteomes" id="UP001500016">
    <property type="component" value="Unassembled WGS sequence"/>
</dbReference>
<evidence type="ECO:0000313" key="3">
    <source>
        <dbReference type="EMBL" id="GAA2061023.1"/>
    </source>
</evidence>
<evidence type="ECO:0000313" key="4">
    <source>
        <dbReference type="Proteomes" id="UP001500016"/>
    </source>
</evidence>
<dbReference type="InterPro" id="IPR000551">
    <property type="entry name" value="MerR-type_HTH_dom"/>
</dbReference>
<sequence length="132" mass="15195">MQIGELAERTGASRRSLRYYEQHGLLHPRRSPKGWREYDEDAVDRVRNVRELLAAGLTLEDIQDVAPCLEQEHADFLACEDVAHAIGMYEKRLAVLDERAAELERYRGEIADRLERLRTIAERAHAEGRGAR</sequence>
<evidence type="ECO:0000256" key="1">
    <source>
        <dbReference type="ARBA" id="ARBA00023125"/>
    </source>
</evidence>
<keyword evidence="1" id="KW-0238">DNA-binding</keyword>
<name>A0ABN2VFB6_9ACTN</name>
<dbReference type="PRINTS" id="PR00040">
    <property type="entry name" value="HTHMERR"/>
</dbReference>
<dbReference type="PROSITE" id="PS50937">
    <property type="entry name" value="HTH_MERR_2"/>
    <property type="match status" value="1"/>
</dbReference>
<dbReference type="PANTHER" id="PTHR30204:SF97">
    <property type="entry name" value="MERR FAMILY REGULATORY PROTEIN"/>
    <property type="match status" value="1"/>
</dbReference>
<organism evidence="3 4">
    <name type="scientific">Streptomyces albiaxialis</name>
    <dbReference type="NCBI Taxonomy" id="329523"/>
    <lineage>
        <taxon>Bacteria</taxon>
        <taxon>Bacillati</taxon>
        <taxon>Actinomycetota</taxon>
        <taxon>Actinomycetes</taxon>
        <taxon>Kitasatosporales</taxon>
        <taxon>Streptomycetaceae</taxon>
        <taxon>Streptomyces</taxon>
    </lineage>
</organism>
<accession>A0ABN2VFB6</accession>
<dbReference type="InterPro" id="IPR009061">
    <property type="entry name" value="DNA-bd_dom_put_sf"/>
</dbReference>
<dbReference type="SMART" id="SM00422">
    <property type="entry name" value="HTH_MERR"/>
    <property type="match status" value="1"/>
</dbReference>
<dbReference type="EMBL" id="BAAAPE010000001">
    <property type="protein sequence ID" value="GAA2061023.1"/>
    <property type="molecule type" value="Genomic_DNA"/>
</dbReference>
<reference evidence="3 4" key="1">
    <citation type="journal article" date="2019" name="Int. J. Syst. Evol. Microbiol.">
        <title>The Global Catalogue of Microorganisms (GCM) 10K type strain sequencing project: providing services to taxonomists for standard genome sequencing and annotation.</title>
        <authorList>
            <consortium name="The Broad Institute Genomics Platform"/>
            <consortium name="The Broad Institute Genome Sequencing Center for Infectious Disease"/>
            <person name="Wu L."/>
            <person name="Ma J."/>
        </authorList>
    </citation>
    <scope>NUCLEOTIDE SEQUENCE [LARGE SCALE GENOMIC DNA]</scope>
    <source>
        <strain evidence="3 4">JCM 15478</strain>
    </source>
</reference>
<dbReference type="PANTHER" id="PTHR30204">
    <property type="entry name" value="REDOX-CYCLING DRUG-SENSING TRANSCRIPTIONAL ACTIVATOR SOXR"/>
    <property type="match status" value="1"/>
</dbReference>